<name>A0ABV3UKD8_9GAMM</name>
<reference evidence="2 3" key="1">
    <citation type="submission" date="2024-07" db="EMBL/GenBank/DDBJ databases">
        <title>Genomes of novel Serratia strains from suburban soil.</title>
        <authorList>
            <person name="Markert E.X."/>
            <person name="Severe K."/>
            <person name="Severe L."/>
            <person name="Twing K.I."/>
            <person name="Ward L.M."/>
        </authorList>
    </citation>
    <scope>NUCLEOTIDE SEQUENCE [LARGE SCALE GENOMIC DNA]</scope>
    <source>
        <strain evidence="2 3">3C-UT</strain>
    </source>
</reference>
<evidence type="ECO:0000313" key="2">
    <source>
        <dbReference type="EMBL" id="MEX3172701.1"/>
    </source>
</evidence>
<dbReference type="NCBIfam" id="TIGR03696">
    <property type="entry name" value="Rhs_assc_core"/>
    <property type="match status" value="1"/>
</dbReference>
<organism evidence="2 3">
    <name type="scientific">Serratia quinivorans</name>
    <dbReference type="NCBI Taxonomy" id="137545"/>
    <lineage>
        <taxon>Bacteria</taxon>
        <taxon>Pseudomonadati</taxon>
        <taxon>Pseudomonadota</taxon>
        <taxon>Gammaproteobacteria</taxon>
        <taxon>Enterobacterales</taxon>
        <taxon>Yersiniaceae</taxon>
        <taxon>Serratia</taxon>
    </lineage>
</organism>
<keyword evidence="1" id="KW-0472">Membrane</keyword>
<gene>
    <name evidence="2" type="ORF">AB4M04_11460</name>
</gene>
<feature type="transmembrane region" description="Helical" evidence="1">
    <location>
        <begin position="136"/>
        <end position="156"/>
    </location>
</feature>
<evidence type="ECO:0000256" key="1">
    <source>
        <dbReference type="SAM" id="Phobius"/>
    </source>
</evidence>
<keyword evidence="1" id="KW-1133">Transmembrane helix</keyword>
<dbReference type="Proteomes" id="UP001558101">
    <property type="component" value="Unassembled WGS sequence"/>
</dbReference>
<dbReference type="SUPFAM" id="SSF56399">
    <property type="entry name" value="ADP-ribosylation"/>
    <property type="match status" value="1"/>
</dbReference>
<dbReference type="RefSeq" id="WP_261413551.1">
    <property type="nucleotide sequence ID" value="NZ_CAMKID010000002.1"/>
</dbReference>
<feature type="transmembrane region" description="Helical" evidence="1">
    <location>
        <begin position="168"/>
        <end position="188"/>
    </location>
</feature>
<sequence length="372" mass="39562">MKFTLTAADTMASVLQSMTPVTGVTQKQSYSAYGDTIQSANDVQIPGFNGERRDPLTGTTHLGNGYRPYNPTLMRFHAPDSMSPFGAGGLNCYAYCSGDPINNSDPSGHMSAQAGVGIGLGVLGLVMGKATFGVSIAAKVAVVASVSAIATGIASAATENSNPEASAVLGWVSLATGVAGAVTAGRAAKVNHNRQRTKRRYGTQYLGISDGNPSFAIPQVSSDSRKQRLNIVAHGEPGIAVINGIQMDGDMLFKHLNEHVYDIGRFDEFRLMICHSADIPDGGGKSLARALADNFGKDVVGFNGIITTTDNQTFAQQARGIIQNSNSEGAHKQLKKLVFKMQPSSYVEREPFTYDDGLHSDYHPRRFKPSAR</sequence>
<dbReference type="InterPro" id="IPR022385">
    <property type="entry name" value="Rhs_assc_core"/>
</dbReference>
<comment type="caution">
    <text evidence="2">The sequence shown here is derived from an EMBL/GenBank/DDBJ whole genome shotgun (WGS) entry which is preliminary data.</text>
</comment>
<evidence type="ECO:0000313" key="3">
    <source>
        <dbReference type="Proteomes" id="UP001558101"/>
    </source>
</evidence>
<proteinExistence type="predicted"/>
<protein>
    <submittedName>
        <fullName evidence="2">RHS repeat-associated core domain-containing protein</fullName>
    </submittedName>
</protein>
<keyword evidence="3" id="KW-1185">Reference proteome</keyword>
<dbReference type="EMBL" id="JBFQXQ010000001">
    <property type="protein sequence ID" value="MEX3172701.1"/>
    <property type="molecule type" value="Genomic_DNA"/>
</dbReference>
<dbReference type="Gene3D" id="2.180.10.10">
    <property type="entry name" value="RHS repeat-associated core"/>
    <property type="match status" value="1"/>
</dbReference>
<accession>A0ABV3UKD8</accession>
<keyword evidence="1" id="KW-0812">Transmembrane</keyword>